<dbReference type="OrthoDB" id="9762947at2"/>
<keyword evidence="3 6" id="KW-0812">Transmembrane</keyword>
<evidence type="ECO:0000256" key="2">
    <source>
        <dbReference type="ARBA" id="ARBA00022448"/>
    </source>
</evidence>
<evidence type="ECO:0000256" key="3">
    <source>
        <dbReference type="ARBA" id="ARBA00022692"/>
    </source>
</evidence>
<dbReference type="Gene3D" id="1.20.1740.10">
    <property type="entry name" value="Amino acid/polyamine transporter I"/>
    <property type="match status" value="1"/>
</dbReference>
<feature type="transmembrane region" description="Helical" evidence="6">
    <location>
        <begin position="66"/>
        <end position="88"/>
    </location>
</feature>
<evidence type="ECO:0000256" key="4">
    <source>
        <dbReference type="ARBA" id="ARBA00022989"/>
    </source>
</evidence>
<dbReference type="InterPro" id="IPR002293">
    <property type="entry name" value="AA/rel_permease1"/>
</dbReference>
<keyword evidence="5 6" id="KW-0472">Membrane</keyword>
<evidence type="ECO:0000256" key="1">
    <source>
        <dbReference type="ARBA" id="ARBA00004141"/>
    </source>
</evidence>
<feature type="transmembrane region" description="Helical" evidence="6">
    <location>
        <begin position="405"/>
        <end position="424"/>
    </location>
</feature>
<comment type="subcellular location">
    <subcellularLocation>
        <location evidence="1">Membrane</location>
        <topology evidence="1">Multi-pass membrane protein</topology>
    </subcellularLocation>
</comment>
<dbReference type="Proteomes" id="UP000321258">
    <property type="component" value="Unassembled WGS sequence"/>
</dbReference>
<accession>A0A512IL30</accession>
<evidence type="ECO:0000313" key="8">
    <source>
        <dbReference type="Proteomes" id="UP000321258"/>
    </source>
</evidence>
<comment type="caution">
    <text evidence="7">The sequence shown here is derived from an EMBL/GenBank/DDBJ whole genome shotgun (WGS) entry which is preliminary data.</text>
</comment>
<feature type="transmembrane region" description="Helical" evidence="6">
    <location>
        <begin position="38"/>
        <end position="60"/>
    </location>
</feature>
<feature type="transmembrane region" description="Helical" evidence="6">
    <location>
        <begin position="109"/>
        <end position="134"/>
    </location>
</feature>
<feature type="transmembrane region" description="Helical" evidence="6">
    <location>
        <begin position="324"/>
        <end position="346"/>
    </location>
</feature>
<dbReference type="PIRSF" id="PIRSF006060">
    <property type="entry name" value="AA_transporter"/>
    <property type="match status" value="1"/>
</dbReference>
<keyword evidence="4 6" id="KW-1133">Transmembrane helix</keyword>
<feature type="transmembrane region" description="Helical" evidence="6">
    <location>
        <begin position="459"/>
        <end position="477"/>
    </location>
</feature>
<protein>
    <submittedName>
        <fullName evidence="7">Amino acid permease</fullName>
    </submittedName>
</protein>
<dbReference type="Pfam" id="PF13520">
    <property type="entry name" value="AA_permease_2"/>
    <property type="match status" value="1"/>
</dbReference>
<evidence type="ECO:0000313" key="7">
    <source>
        <dbReference type="EMBL" id="GEO98411.1"/>
    </source>
</evidence>
<feature type="transmembrane region" description="Helical" evidence="6">
    <location>
        <begin position="171"/>
        <end position="191"/>
    </location>
</feature>
<dbReference type="RefSeq" id="WP_147076747.1">
    <property type="nucleotide sequence ID" value="NZ_BJZT01000006.1"/>
</dbReference>
<evidence type="ECO:0000256" key="5">
    <source>
        <dbReference type="ARBA" id="ARBA00023136"/>
    </source>
</evidence>
<dbReference type="AlphaFoldDB" id="A0A512IL30"/>
<proteinExistence type="predicted"/>
<dbReference type="PANTHER" id="PTHR43243">
    <property type="entry name" value="INNER MEMBRANE TRANSPORTER YGJI-RELATED"/>
    <property type="match status" value="1"/>
</dbReference>
<feature type="transmembrane region" description="Helical" evidence="6">
    <location>
        <begin position="436"/>
        <end position="453"/>
    </location>
</feature>
<reference evidence="7 8" key="1">
    <citation type="submission" date="2019-07" db="EMBL/GenBank/DDBJ databases">
        <title>Whole genome shotgun sequence of Methylobacterium haplocladii NBRC 107714.</title>
        <authorList>
            <person name="Hosoyama A."/>
            <person name="Uohara A."/>
            <person name="Ohji S."/>
            <person name="Ichikawa N."/>
        </authorList>
    </citation>
    <scope>NUCLEOTIDE SEQUENCE [LARGE SCALE GENOMIC DNA]</scope>
    <source>
        <strain evidence="7 8">NBRC 107714</strain>
    </source>
</reference>
<sequence>MAAGIAGDLFRIKSLERLNKDAEDGENSLQRTLGPWSLIGLGIGAVIGAGLFSLTGIAAAEHAGPAVVISFAIAAIGCAFAGMCYSELAGMIPVAGSAYTYSYATMGEFVAWIIGWDLVLEYAVGAATVSVSWARYVTRFLRDTLGINLPGSLVNSPFETYQLADGSTAHGLVNLPAIFIIVAASALLMIGIRESARVNGVIVMVKLAVVLTVIGVGLFYIKAQNYDPFLPPNTGTFGEYGISGVMRAAGVVFFAYVGFDAVSTAAQEAKNPQRNMMIGILGSLAICTVLYIAFAGVLTGLVHYDQMKGDAAPVNTAIAQTPFPWLRGLVTFGVICGFSTVILVLLMGQSRVFYTMSQDRLLPGFFSAIHPKWKTPYRSNLFFMVFTGALGGFLPISQLGHMTSIGTLLAFILVCLGVIILRRTQPDAKREYRTPLVPFVPIMGILFCAAMMVSLDGETWLRLIIWMAIGIAIYFAWSRRNSRIGREEGDDAPTVMSP</sequence>
<gene>
    <name evidence="7" type="ORF">MHA02_07990</name>
</gene>
<dbReference type="GO" id="GO:0015171">
    <property type="term" value="F:amino acid transmembrane transporter activity"/>
    <property type="evidence" value="ECO:0007669"/>
    <property type="project" value="TreeGrafter"/>
</dbReference>
<dbReference type="EMBL" id="BJZT01000006">
    <property type="protein sequence ID" value="GEO98411.1"/>
    <property type="molecule type" value="Genomic_DNA"/>
</dbReference>
<feature type="transmembrane region" description="Helical" evidence="6">
    <location>
        <begin position="381"/>
        <end position="399"/>
    </location>
</feature>
<feature type="transmembrane region" description="Helical" evidence="6">
    <location>
        <begin position="280"/>
        <end position="304"/>
    </location>
</feature>
<evidence type="ECO:0000256" key="6">
    <source>
        <dbReference type="SAM" id="Phobius"/>
    </source>
</evidence>
<organism evidence="7 8">
    <name type="scientific">Methylobacterium haplocladii</name>
    <dbReference type="NCBI Taxonomy" id="1176176"/>
    <lineage>
        <taxon>Bacteria</taxon>
        <taxon>Pseudomonadati</taxon>
        <taxon>Pseudomonadota</taxon>
        <taxon>Alphaproteobacteria</taxon>
        <taxon>Hyphomicrobiales</taxon>
        <taxon>Methylobacteriaceae</taxon>
        <taxon>Methylobacterium</taxon>
    </lineage>
</organism>
<keyword evidence="8" id="KW-1185">Reference proteome</keyword>
<dbReference type="GO" id="GO:0016020">
    <property type="term" value="C:membrane"/>
    <property type="evidence" value="ECO:0007669"/>
    <property type="project" value="UniProtKB-SubCell"/>
</dbReference>
<name>A0A512IL30_9HYPH</name>
<dbReference type="PANTHER" id="PTHR43243:SF4">
    <property type="entry name" value="CATIONIC AMINO ACID TRANSPORTER 4"/>
    <property type="match status" value="1"/>
</dbReference>
<feature type="transmembrane region" description="Helical" evidence="6">
    <location>
        <begin position="198"/>
        <end position="220"/>
    </location>
</feature>
<keyword evidence="2" id="KW-0813">Transport</keyword>
<feature type="transmembrane region" description="Helical" evidence="6">
    <location>
        <begin position="240"/>
        <end position="259"/>
    </location>
</feature>